<dbReference type="Proteomes" id="UP000630097">
    <property type="component" value="Unassembled WGS sequence"/>
</dbReference>
<keyword evidence="4" id="KW-1185">Reference proteome</keyword>
<sequence length="91" mass="10032">MWSLPPPSWPSRGTHATRRGRSSSSRASIRVVQEILGHARVTTTERYTHVASVQVKGASERMGADCRDLTATRVEADCPEKLACARIRADK</sequence>
<evidence type="ECO:0000256" key="1">
    <source>
        <dbReference type="ARBA" id="ARBA00023172"/>
    </source>
</evidence>
<comment type="caution">
    <text evidence="3">The sequence shown here is derived from an EMBL/GenBank/DDBJ whole genome shotgun (WGS) entry which is preliminary data.</text>
</comment>
<organism evidence="3 4">
    <name type="scientific">Planotetraspora kaengkrachanensis</name>
    <dbReference type="NCBI Taxonomy" id="575193"/>
    <lineage>
        <taxon>Bacteria</taxon>
        <taxon>Bacillati</taxon>
        <taxon>Actinomycetota</taxon>
        <taxon>Actinomycetes</taxon>
        <taxon>Streptosporangiales</taxon>
        <taxon>Streptosporangiaceae</taxon>
        <taxon>Planotetraspora</taxon>
    </lineage>
</organism>
<evidence type="ECO:0008006" key="5">
    <source>
        <dbReference type="Google" id="ProtNLM"/>
    </source>
</evidence>
<keyword evidence="1" id="KW-0233">DNA recombination</keyword>
<dbReference type="GO" id="GO:0015074">
    <property type="term" value="P:DNA integration"/>
    <property type="evidence" value="ECO:0007669"/>
    <property type="project" value="InterPro"/>
</dbReference>
<dbReference type="AlphaFoldDB" id="A0A8J3V6Q6"/>
<dbReference type="Gene3D" id="1.10.443.10">
    <property type="entry name" value="Intergrase catalytic core"/>
    <property type="match status" value="1"/>
</dbReference>
<evidence type="ECO:0000313" key="4">
    <source>
        <dbReference type="Proteomes" id="UP000630097"/>
    </source>
</evidence>
<dbReference type="InterPro" id="IPR011010">
    <property type="entry name" value="DNA_brk_join_enz"/>
</dbReference>
<evidence type="ECO:0000256" key="2">
    <source>
        <dbReference type="SAM" id="MobiDB-lite"/>
    </source>
</evidence>
<evidence type="ECO:0000313" key="3">
    <source>
        <dbReference type="EMBL" id="GIG80893.1"/>
    </source>
</evidence>
<gene>
    <name evidence="3" type="ORF">Pka01_40200</name>
</gene>
<dbReference type="SUPFAM" id="SSF56349">
    <property type="entry name" value="DNA breaking-rejoining enzymes"/>
    <property type="match status" value="1"/>
</dbReference>
<dbReference type="GO" id="GO:0003677">
    <property type="term" value="F:DNA binding"/>
    <property type="evidence" value="ECO:0007669"/>
    <property type="project" value="InterPro"/>
</dbReference>
<reference evidence="3 4" key="1">
    <citation type="submission" date="2021-01" db="EMBL/GenBank/DDBJ databases">
        <title>Whole genome shotgun sequence of Planotetraspora kaengkrachanensis NBRC 104272.</title>
        <authorList>
            <person name="Komaki H."/>
            <person name="Tamura T."/>
        </authorList>
    </citation>
    <scope>NUCLEOTIDE SEQUENCE [LARGE SCALE GENOMIC DNA]</scope>
    <source>
        <strain evidence="3 4">NBRC 104272</strain>
    </source>
</reference>
<proteinExistence type="predicted"/>
<feature type="region of interest" description="Disordered" evidence="2">
    <location>
        <begin position="1"/>
        <end position="27"/>
    </location>
</feature>
<name>A0A8J3V6Q6_9ACTN</name>
<protein>
    <recommendedName>
        <fullName evidence="5">Tyr recombinase domain-containing protein</fullName>
    </recommendedName>
</protein>
<dbReference type="EMBL" id="BONV01000017">
    <property type="protein sequence ID" value="GIG80893.1"/>
    <property type="molecule type" value="Genomic_DNA"/>
</dbReference>
<dbReference type="InterPro" id="IPR013762">
    <property type="entry name" value="Integrase-like_cat_sf"/>
</dbReference>
<accession>A0A8J3V6Q6</accession>
<dbReference type="GO" id="GO:0006310">
    <property type="term" value="P:DNA recombination"/>
    <property type="evidence" value="ECO:0007669"/>
    <property type="project" value="UniProtKB-KW"/>
</dbReference>